<dbReference type="OrthoDB" id="409725at2759"/>
<evidence type="ECO:0000256" key="5">
    <source>
        <dbReference type="ARBA" id="ARBA00022448"/>
    </source>
</evidence>
<gene>
    <name evidence="14" type="ORF">PHYPSEUDO_003316</name>
</gene>
<reference evidence="14" key="1">
    <citation type="submission" date="2021-02" db="EMBL/GenBank/DDBJ databases">
        <authorList>
            <person name="Palmer J.M."/>
        </authorList>
    </citation>
    <scope>NUCLEOTIDE SEQUENCE</scope>
    <source>
        <strain evidence="14">SCRP734</strain>
    </source>
</reference>
<evidence type="ECO:0000256" key="9">
    <source>
        <dbReference type="ARBA" id="ARBA00022737"/>
    </source>
</evidence>
<organism evidence="14 15">
    <name type="scientific">Phytophthora pseudosyringae</name>
    <dbReference type="NCBI Taxonomy" id="221518"/>
    <lineage>
        <taxon>Eukaryota</taxon>
        <taxon>Sar</taxon>
        <taxon>Stramenopiles</taxon>
        <taxon>Oomycota</taxon>
        <taxon>Peronosporomycetes</taxon>
        <taxon>Peronosporales</taxon>
        <taxon>Peronosporaceae</taxon>
        <taxon>Phytophthora</taxon>
    </lineage>
</organism>
<keyword evidence="15" id="KW-1185">Reference proteome</keyword>
<dbReference type="FunFam" id="1.20.1280.290:FF:000007">
    <property type="entry name" value="Bidirectional sugar transporter SWEET7"/>
    <property type="match status" value="1"/>
</dbReference>
<accession>A0A8T1VW40</accession>
<keyword evidence="11" id="KW-0333">Golgi apparatus</keyword>
<comment type="caution">
    <text evidence="14">The sequence shown here is derived from an EMBL/GenBank/DDBJ whole genome shotgun (WGS) entry which is preliminary data.</text>
</comment>
<feature type="transmembrane region" description="Helical" evidence="13">
    <location>
        <begin position="64"/>
        <end position="88"/>
    </location>
</feature>
<evidence type="ECO:0000256" key="2">
    <source>
        <dbReference type="ARBA" id="ARBA00004653"/>
    </source>
</evidence>
<keyword evidence="12 13" id="KW-0472">Membrane</keyword>
<evidence type="ECO:0000256" key="13">
    <source>
        <dbReference type="SAM" id="Phobius"/>
    </source>
</evidence>
<dbReference type="GO" id="GO:0051119">
    <property type="term" value="F:sugar transmembrane transporter activity"/>
    <property type="evidence" value="ECO:0007669"/>
    <property type="project" value="InterPro"/>
</dbReference>
<sequence>MTFWVTLVNVSTGVADIFLRLSPVPDMYNVHRNQSIGEVAELPLITMVVNCHLWMTYGYATDSMFPLFGSQLFGEVVGILYNIVYYRWSPDEKRKHLRKLYAVAFAVWCLVTLYVVFGISGVFGQTKSALGTSLGYIGCAFSMSMFSSPLATLKHVVSTKSSASIPINMCTMILVSTALWTGSGLVNSDYFVAVINIVGVILSCVQIGIYFVYRPGKNDEAVLQLEAGKITSFIAMSPKADEAHTTVLLEGPALYKSMPSPLVGQRV</sequence>
<dbReference type="EMBL" id="JAGDFM010000167">
    <property type="protein sequence ID" value="KAG7383774.1"/>
    <property type="molecule type" value="Genomic_DNA"/>
</dbReference>
<evidence type="ECO:0000313" key="14">
    <source>
        <dbReference type="EMBL" id="KAG7383774.1"/>
    </source>
</evidence>
<feature type="transmembrane region" description="Helical" evidence="13">
    <location>
        <begin position="100"/>
        <end position="122"/>
    </location>
</feature>
<evidence type="ECO:0000313" key="15">
    <source>
        <dbReference type="Proteomes" id="UP000694044"/>
    </source>
</evidence>
<dbReference type="GO" id="GO:0000139">
    <property type="term" value="C:Golgi membrane"/>
    <property type="evidence" value="ECO:0007669"/>
    <property type="project" value="UniProtKB-SubCell"/>
</dbReference>
<keyword evidence="5" id="KW-0813">Transport</keyword>
<feature type="transmembrane region" description="Helical" evidence="13">
    <location>
        <begin position="165"/>
        <end position="184"/>
    </location>
</feature>
<protein>
    <recommendedName>
        <fullName evidence="4">Sugar transporter SWEET1</fullName>
    </recommendedName>
</protein>
<dbReference type="PANTHER" id="PTHR10791">
    <property type="entry name" value="RAG1-ACTIVATING PROTEIN 1"/>
    <property type="match status" value="1"/>
</dbReference>
<evidence type="ECO:0000256" key="3">
    <source>
        <dbReference type="ARBA" id="ARBA00007809"/>
    </source>
</evidence>
<evidence type="ECO:0000256" key="12">
    <source>
        <dbReference type="ARBA" id="ARBA00023136"/>
    </source>
</evidence>
<keyword evidence="10 13" id="KW-1133">Transmembrane helix</keyword>
<evidence type="ECO:0000256" key="10">
    <source>
        <dbReference type="ARBA" id="ARBA00022989"/>
    </source>
</evidence>
<evidence type="ECO:0000256" key="4">
    <source>
        <dbReference type="ARBA" id="ARBA00021741"/>
    </source>
</evidence>
<keyword evidence="7" id="KW-0762">Sugar transport</keyword>
<dbReference type="Proteomes" id="UP000694044">
    <property type="component" value="Unassembled WGS sequence"/>
</dbReference>
<feature type="transmembrane region" description="Helical" evidence="13">
    <location>
        <begin position="190"/>
        <end position="213"/>
    </location>
</feature>
<dbReference type="InterPro" id="IPR004316">
    <property type="entry name" value="SWEET_rpt"/>
</dbReference>
<evidence type="ECO:0000256" key="7">
    <source>
        <dbReference type="ARBA" id="ARBA00022597"/>
    </source>
</evidence>
<comment type="subcellular location">
    <subcellularLocation>
        <location evidence="1">Cell membrane</location>
        <topology evidence="1">Multi-pass membrane protein</topology>
    </subcellularLocation>
    <subcellularLocation>
        <location evidence="2">Golgi apparatus membrane</location>
        <topology evidence="2">Multi-pass membrane protein</topology>
    </subcellularLocation>
</comment>
<feature type="transmembrane region" description="Helical" evidence="13">
    <location>
        <begin position="134"/>
        <end position="153"/>
    </location>
</feature>
<keyword evidence="6" id="KW-1003">Cell membrane</keyword>
<evidence type="ECO:0000256" key="11">
    <source>
        <dbReference type="ARBA" id="ARBA00023034"/>
    </source>
</evidence>
<dbReference type="Pfam" id="PF03083">
    <property type="entry name" value="MtN3_slv"/>
    <property type="match status" value="2"/>
</dbReference>
<evidence type="ECO:0000256" key="6">
    <source>
        <dbReference type="ARBA" id="ARBA00022475"/>
    </source>
</evidence>
<name>A0A8T1VW40_9STRA</name>
<dbReference type="AlphaFoldDB" id="A0A8T1VW40"/>
<comment type="similarity">
    <text evidence="3">Belongs to the SWEET sugar transporter family.</text>
</comment>
<keyword evidence="9" id="KW-0677">Repeat</keyword>
<keyword evidence="8 13" id="KW-0812">Transmembrane</keyword>
<dbReference type="FunFam" id="1.20.1280.290:FF:000004">
    <property type="entry name" value="Sugar transporter SWEET"/>
    <property type="match status" value="1"/>
</dbReference>
<dbReference type="PANTHER" id="PTHR10791:SF30">
    <property type="entry name" value="SUGAR TRANSPORTER SWEET1"/>
    <property type="match status" value="1"/>
</dbReference>
<proteinExistence type="inferred from homology"/>
<evidence type="ECO:0000256" key="8">
    <source>
        <dbReference type="ARBA" id="ARBA00022692"/>
    </source>
</evidence>
<dbReference type="InterPro" id="IPR047664">
    <property type="entry name" value="SWEET"/>
</dbReference>
<dbReference type="GO" id="GO:0005886">
    <property type="term" value="C:plasma membrane"/>
    <property type="evidence" value="ECO:0007669"/>
    <property type="project" value="UniProtKB-SubCell"/>
</dbReference>
<evidence type="ECO:0000256" key="1">
    <source>
        <dbReference type="ARBA" id="ARBA00004651"/>
    </source>
</evidence>